<organism evidence="1 2">
    <name type="scientific">Caerostris extrusa</name>
    <name type="common">Bark spider</name>
    <name type="synonym">Caerostris bankana</name>
    <dbReference type="NCBI Taxonomy" id="172846"/>
    <lineage>
        <taxon>Eukaryota</taxon>
        <taxon>Metazoa</taxon>
        <taxon>Ecdysozoa</taxon>
        <taxon>Arthropoda</taxon>
        <taxon>Chelicerata</taxon>
        <taxon>Arachnida</taxon>
        <taxon>Araneae</taxon>
        <taxon>Araneomorphae</taxon>
        <taxon>Entelegynae</taxon>
        <taxon>Araneoidea</taxon>
        <taxon>Araneidae</taxon>
        <taxon>Caerostris</taxon>
    </lineage>
</organism>
<protein>
    <submittedName>
        <fullName evidence="1">Uncharacterized protein</fullName>
    </submittedName>
</protein>
<accession>A0AAV4XHY1</accession>
<keyword evidence="2" id="KW-1185">Reference proteome</keyword>
<comment type="caution">
    <text evidence="1">The sequence shown here is derived from an EMBL/GenBank/DDBJ whole genome shotgun (WGS) entry which is preliminary data.</text>
</comment>
<name>A0AAV4XHY1_CAEEX</name>
<evidence type="ECO:0000313" key="2">
    <source>
        <dbReference type="Proteomes" id="UP001054945"/>
    </source>
</evidence>
<dbReference type="Proteomes" id="UP001054945">
    <property type="component" value="Unassembled WGS sequence"/>
</dbReference>
<reference evidence="1 2" key="1">
    <citation type="submission" date="2021-06" db="EMBL/GenBank/DDBJ databases">
        <title>Caerostris extrusa draft genome.</title>
        <authorList>
            <person name="Kono N."/>
            <person name="Arakawa K."/>
        </authorList>
    </citation>
    <scope>NUCLEOTIDE SEQUENCE [LARGE SCALE GENOMIC DNA]</scope>
</reference>
<gene>
    <name evidence="1" type="ORF">CEXT_673411</name>
</gene>
<dbReference type="AlphaFoldDB" id="A0AAV4XHY1"/>
<dbReference type="EMBL" id="BPLR01017762">
    <property type="protein sequence ID" value="GIY94269.1"/>
    <property type="molecule type" value="Genomic_DNA"/>
</dbReference>
<evidence type="ECO:0000313" key="1">
    <source>
        <dbReference type="EMBL" id="GIY94269.1"/>
    </source>
</evidence>
<proteinExistence type="predicted"/>
<sequence>MYTSRLDKIQLCTITINTLNNHITSSRYRNLIDYSLMVASDLSNEQKSKLVEILQTCSGTFSEMLKLEAKQVKVKRKINSGTSLVNRNSHYTRS</sequence>